<feature type="compositionally biased region" description="Basic and acidic residues" evidence="1">
    <location>
        <begin position="169"/>
        <end position="180"/>
    </location>
</feature>
<feature type="compositionally biased region" description="Pro residues" evidence="1">
    <location>
        <begin position="103"/>
        <end position="113"/>
    </location>
</feature>
<evidence type="ECO:0000313" key="3">
    <source>
        <dbReference type="Proteomes" id="UP000250266"/>
    </source>
</evidence>
<feature type="region of interest" description="Disordered" evidence="1">
    <location>
        <begin position="103"/>
        <end position="146"/>
    </location>
</feature>
<protein>
    <submittedName>
        <fullName evidence="2">Uncharacterized protein</fullName>
    </submittedName>
</protein>
<evidence type="ECO:0000313" key="2">
    <source>
        <dbReference type="EMBL" id="OCK82030.1"/>
    </source>
</evidence>
<evidence type="ECO:0000256" key="1">
    <source>
        <dbReference type="SAM" id="MobiDB-lite"/>
    </source>
</evidence>
<accession>A0A8E2EDH6</accession>
<organism evidence="2 3">
    <name type="scientific">Lepidopterella palustris CBS 459.81</name>
    <dbReference type="NCBI Taxonomy" id="1314670"/>
    <lineage>
        <taxon>Eukaryota</taxon>
        <taxon>Fungi</taxon>
        <taxon>Dikarya</taxon>
        <taxon>Ascomycota</taxon>
        <taxon>Pezizomycotina</taxon>
        <taxon>Dothideomycetes</taxon>
        <taxon>Pleosporomycetidae</taxon>
        <taxon>Mytilinidiales</taxon>
        <taxon>Argynnaceae</taxon>
        <taxon>Lepidopterella</taxon>
    </lineage>
</organism>
<name>A0A8E2EDH6_9PEZI</name>
<sequence>MDALSSALAALRRALNVLLPFTDPSTPVLQDIIHTLVLCAALYFAPAIFEHRLEQNLGPTPAEPLPETQDPEAVDDGDIAAELPPLQPQAIIEEDSDDADIFPPPLAPTPPPLQNAAVRPPLFDEDDDAGVGPPNLLHPRPTPQNRVVGAKKAKSLARKDQRRAYHEFVRQRSEAQRAADAEGAEEREEALAEEKRRRAVVEMEIEEKLRKEREAKKEEERREQELEMQRRDRVVKCVRETLGKRGLVDLAEVGRREGKERAWVEKLIRVSGVVGPRTELRDGVCVMVTGGGWAVWVDEQIMREAYARAVEAGMGKGDGRITFNDLGGALEQVVKERGNG</sequence>
<gene>
    <name evidence="2" type="ORF">K432DRAFT_380791</name>
</gene>
<dbReference type="OrthoDB" id="5397628at2759"/>
<reference evidence="2 3" key="1">
    <citation type="journal article" date="2016" name="Nat. Commun.">
        <title>Ectomycorrhizal ecology is imprinted in the genome of the dominant symbiotic fungus Cenococcum geophilum.</title>
        <authorList>
            <consortium name="DOE Joint Genome Institute"/>
            <person name="Peter M."/>
            <person name="Kohler A."/>
            <person name="Ohm R.A."/>
            <person name="Kuo A."/>
            <person name="Krutzmann J."/>
            <person name="Morin E."/>
            <person name="Arend M."/>
            <person name="Barry K.W."/>
            <person name="Binder M."/>
            <person name="Choi C."/>
            <person name="Clum A."/>
            <person name="Copeland A."/>
            <person name="Grisel N."/>
            <person name="Haridas S."/>
            <person name="Kipfer T."/>
            <person name="LaButti K."/>
            <person name="Lindquist E."/>
            <person name="Lipzen A."/>
            <person name="Maire R."/>
            <person name="Meier B."/>
            <person name="Mihaltcheva S."/>
            <person name="Molinier V."/>
            <person name="Murat C."/>
            <person name="Poggeler S."/>
            <person name="Quandt C.A."/>
            <person name="Sperisen C."/>
            <person name="Tritt A."/>
            <person name="Tisserant E."/>
            <person name="Crous P.W."/>
            <person name="Henrissat B."/>
            <person name="Nehls U."/>
            <person name="Egli S."/>
            <person name="Spatafora J.W."/>
            <person name="Grigoriev I.V."/>
            <person name="Martin F.M."/>
        </authorList>
    </citation>
    <scope>NUCLEOTIDE SEQUENCE [LARGE SCALE GENOMIC DNA]</scope>
    <source>
        <strain evidence="2 3">CBS 459.81</strain>
    </source>
</reference>
<keyword evidence="3" id="KW-1185">Reference proteome</keyword>
<dbReference type="EMBL" id="KV744901">
    <property type="protein sequence ID" value="OCK82030.1"/>
    <property type="molecule type" value="Genomic_DNA"/>
</dbReference>
<dbReference type="Proteomes" id="UP000250266">
    <property type="component" value="Unassembled WGS sequence"/>
</dbReference>
<proteinExistence type="predicted"/>
<feature type="region of interest" description="Disordered" evidence="1">
    <location>
        <begin position="169"/>
        <end position="196"/>
    </location>
</feature>
<dbReference type="AlphaFoldDB" id="A0A8E2EDH6"/>